<organism evidence="3 4">
    <name type="scientific">Phaeoacremonium minimum (strain UCR-PA7)</name>
    <name type="common">Esca disease fungus</name>
    <name type="synonym">Togninia minima</name>
    <dbReference type="NCBI Taxonomy" id="1286976"/>
    <lineage>
        <taxon>Eukaryota</taxon>
        <taxon>Fungi</taxon>
        <taxon>Dikarya</taxon>
        <taxon>Ascomycota</taxon>
        <taxon>Pezizomycotina</taxon>
        <taxon>Sordariomycetes</taxon>
        <taxon>Sordariomycetidae</taxon>
        <taxon>Togniniales</taxon>
        <taxon>Togniniaceae</taxon>
        <taxon>Phaeoacremonium</taxon>
    </lineage>
</organism>
<evidence type="ECO:0000256" key="2">
    <source>
        <dbReference type="SAM" id="Phobius"/>
    </source>
</evidence>
<evidence type="ECO:0000313" key="3">
    <source>
        <dbReference type="EMBL" id="EOO03705.1"/>
    </source>
</evidence>
<dbReference type="RefSeq" id="XP_007911509.1">
    <property type="nucleotide sequence ID" value="XM_007913318.1"/>
</dbReference>
<evidence type="ECO:0000256" key="1">
    <source>
        <dbReference type="SAM" id="MobiDB-lite"/>
    </source>
</evidence>
<keyword evidence="2" id="KW-0812">Transmembrane</keyword>
<feature type="transmembrane region" description="Helical" evidence="2">
    <location>
        <begin position="56"/>
        <end position="79"/>
    </location>
</feature>
<feature type="compositionally biased region" description="Basic and acidic residues" evidence="1">
    <location>
        <begin position="354"/>
        <end position="367"/>
    </location>
</feature>
<feature type="region of interest" description="Disordered" evidence="1">
    <location>
        <begin position="613"/>
        <end position="667"/>
    </location>
</feature>
<feature type="region of interest" description="Disordered" evidence="1">
    <location>
        <begin position="345"/>
        <end position="367"/>
    </location>
</feature>
<proteinExistence type="predicted"/>
<feature type="transmembrane region" description="Helical" evidence="2">
    <location>
        <begin position="211"/>
        <end position="234"/>
    </location>
</feature>
<dbReference type="KEGG" id="tmn:UCRPA7_724"/>
<feature type="transmembrane region" description="Helical" evidence="2">
    <location>
        <begin position="142"/>
        <end position="162"/>
    </location>
</feature>
<dbReference type="HOGENOM" id="CLU_411712_0_0_1"/>
<sequence>MPSKTMFLFLLAAFIAIFLPPFLISSKHLEVIGALVQARDIAVTALVDAPPRLSPFLSHAVIMVDTLFALYAQLCGVLSSGPLVESRYRTHSCYERIYRGNDILYPVGNAHFAMYQGFCNGVERGLRLPGFVDRVPLPRTPVLLALLGVVGMALLPALHITAIRGSRLVVRFARRLTAFGQSFLACAVSIVVSTPIVVNETFRQIALPIPAAVNIISVIVAGLTSIALVILTIVTCWGSQMFDAAYAWWTGGRKFSDVAGVDKGTQTPRNLSGVCKERALDCKDMVRRYIAADNALDNERHQHRDDIARRDKVLRDRDAEIHRLHRALAARDKKLVAVKEELAASKMESAKSSQDARKASNEQSLERKLTSLKQEAKFAELEGDNMRLGEQLIAANQKIEALEKDLSNEKHARAQEQKGTLEAAQAAVGLSQSKEAEAAQKVERLGQELSALKDSLANEQQARLEVTQSAEAHIRALEAEATQRIGALEQSLAAQQQEHAAQLQWKDLEATQAKGRQAELDKVAEHKLESIQRQLTAERKAGAEREVKHYNALKDAEAKFERLVETRRPKKQISDWPVEDLLEEVVHLVNEENPFADNVTTYYWAQELKGKLNKKLPSEDVPDSTKEAEPSEETQASAASLAARHIKPCKGPSAKLAAGGGRKAEQK</sequence>
<keyword evidence="2" id="KW-1133">Transmembrane helix</keyword>
<evidence type="ECO:0000313" key="4">
    <source>
        <dbReference type="Proteomes" id="UP000014074"/>
    </source>
</evidence>
<keyword evidence="2" id="KW-0472">Membrane</keyword>
<dbReference type="Proteomes" id="UP000014074">
    <property type="component" value="Unassembled WGS sequence"/>
</dbReference>
<feature type="transmembrane region" description="Helical" evidence="2">
    <location>
        <begin position="182"/>
        <end position="199"/>
    </location>
</feature>
<accession>R8BWJ4</accession>
<dbReference type="EMBL" id="KB932813">
    <property type="protein sequence ID" value="EOO03705.1"/>
    <property type="molecule type" value="Genomic_DNA"/>
</dbReference>
<dbReference type="AlphaFoldDB" id="R8BWJ4"/>
<reference evidence="4" key="1">
    <citation type="journal article" date="2013" name="Genome Announc.">
        <title>Draft genome sequence of the ascomycete Phaeoacremonium aleophilum strain UCR-PA7, a causal agent of the esca disease complex in grapevines.</title>
        <authorList>
            <person name="Blanco-Ulate B."/>
            <person name="Rolshausen P."/>
            <person name="Cantu D."/>
        </authorList>
    </citation>
    <scope>NUCLEOTIDE SEQUENCE [LARGE SCALE GENOMIC DNA]</scope>
    <source>
        <strain evidence="4">UCR-PA7</strain>
    </source>
</reference>
<gene>
    <name evidence="3" type="ORF">UCRPA7_724</name>
</gene>
<keyword evidence="4" id="KW-1185">Reference proteome</keyword>
<protein>
    <submittedName>
        <fullName evidence="3">Uncharacterized protein</fullName>
    </submittedName>
</protein>
<dbReference type="GeneID" id="19327980"/>
<name>R8BWJ4_PHAM7</name>